<dbReference type="InterPro" id="IPR013815">
    <property type="entry name" value="ATP_grasp_subdomain_1"/>
</dbReference>
<evidence type="ECO:0000256" key="9">
    <source>
        <dbReference type="ARBA" id="ARBA00022984"/>
    </source>
</evidence>
<dbReference type="Gene3D" id="3.40.50.20">
    <property type="match status" value="1"/>
</dbReference>
<feature type="active site" evidence="13">
    <location>
        <position position="188"/>
    </location>
</feature>
<dbReference type="PROSITE" id="PS00844">
    <property type="entry name" value="DALA_DALA_LIGASE_2"/>
    <property type="match status" value="1"/>
</dbReference>
<feature type="binding site" evidence="14">
    <location>
        <begin position="188"/>
        <end position="189"/>
    </location>
    <ligand>
        <name>ATP</name>
        <dbReference type="ChEBI" id="CHEBI:30616"/>
    </ligand>
</feature>
<name>A0AAE4AM47_9FIRM</name>
<dbReference type="NCBIfam" id="TIGR01205">
    <property type="entry name" value="D_ala_D_alaTIGR"/>
    <property type="match status" value="1"/>
</dbReference>
<dbReference type="HAMAP" id="MF_00047">
    <property type="entry name" value="Dala_Dala_lig"/>
    <property type="match status" value="1"/>
</dbReference>
<protein>
    <recommendedName>
        <fullName evidence="12">D-alanine--D-alanine ligase</fullName>
        <ecNumber evidence="12">6.3.2.4</ecNumber>
    </recommendedName>
    <alternativeName>
        <fullName evidence="12">D-Ala-D-Ala ligase</fullName>
    </alternativeName>
    <alternativeName>
        <fullName evidence="12">D-alanylalanine synthetase</fullName>
    </alternativeName>
</protein>
<dbReference type="GO" id="GO:0005524">
    <property type="term" value="F:ATP binding"/>
    <property type="evidence" value="ECO:0007669"/>
    <property type="project" value="UniProtKB-UniRule"/>
</dbReference>
<dbReference type="Gene3D" id="3.30.1490.20">
    <property type="entry name" value="ATP-grasp fold, A domain"/>
    <property type="match status" value="1"/>
</dbReference>
<dbReference type="GO" id="GO:0005829">
    <property type="term" value="C:cytosol"/>
    <property type="evidence" value="ECO:0007669"/>
    <property type="project" value="TreeGrafter"/>
</dbReference>
<dbReference type="Proteomes" id="UP001241537">
    <property type="component" value="Unassembled WGS sequence"/>
</dbReference>
<dbReference type="SUPFAM" id="SSF52440">
    <property type="entry name" value="PreATP-grasp domain"/>
    <property type="match status" value="1"/>
</dbReference>
<dbReference type="GO" id="GO:0071555">
    <property type="term" value="P:cell wall organization"/>
    <property type="evidence" value="ECO:0007669"/>
    <property type="project" value="UniProtKB-KW"/>
</dbReference>
<dbReference type="GO" id="GO:0046872">
    <property type="term" value="F:metal ion binding"/>
    <property type="evidence" value="ECO:0007669"/>
    <property type="project" value="UniProtKB-KW"/>
</dbReference>
<feature type="binding site" evidence="15">
    <location>
        <position position="300"/>
    </location>
    <ligand>
        <name>Mg(2+)</name>
        <dbReference type="ChEBI" id="CHEBI:18420"/>
        <label>1</label>
    </ligand>
</feature>
<evidence type="ECO:0000256" key="7">
    <source>
        <dbReference type="ARBA" id="ARBA00022842"/>
    </source>
</evidence>
<keyword evidence="8 12" id="KW-0133">Cell shape</keyword>
<evidence type="ECO:0000256" key="16">
    <source>
        <dbReference type="PROSITE-ProRule" id="PRU00409"/>
    </source>
</evidence>
<dbReference type="InterPro" id="IPR011127">
    <property type="entry name" value="Dala_Dala_lig_N"/>
</dbReference>
<comment type="catalytic activity">
    <reaction evidence="12">
        <text>2 D-alanine + ATP = D-alanyl-D-alanine + ADP + phosphate + H(+)</text>
        <dbReference type="Rhea" id="RHEA:11224"/>
        <dbReference type="ChEBI" id="CHEBI:15378"/>
        <dbReference type="ChEBI" id="CHEBI:30616"/>
        <dbReference type="ChEBI" id="CHEBI:43474"/>
        <dbReference type="ChEBI" id="CHEBI:57416"/>
        <dbReference type="ChEBI" id="CHEBI:57822"/>
        <dbReference type="ChEBI" id="CHEBI:456216"/>
        <dbReference type="EC" id="6.3.2.4"/>
    </reaction>
</comment>
<dbReference type="GO" id="GO:0008716">
    <property type="term" value="F:D-alanine-D-alanine ligase activity"/>
    <property type="evidence" value="ECO:0007669"/>
    <property type="project" value="UniProtKB-UniRule"/>
</dbReference>
<evidence type="ECO:0000256" key="13">
    <source>
        <dbReference type="PIRSR" id="PIRSR039102-1"/>
    </source>
</evidence>
<dbReference type="PROSITE" id="PS00843">
    <property type="entry name" value="DALA_DALA_LIGASE_1"/>
    <property type="match status" value="1"/>
</dbReference>
<dbReference type="InterPro" id="IPR011761">
    <property type="entry name" value="ATP-grasp"/>
</dbReference>
<dbReference type="GO" id="GO:0008360">
    <property type="term" value="P:regulation of cell shape"/>
    <property type="evidence" value="ECO:0007669"/>
    <property type="project" value="UniProtKB-KW"/>
</dbReference>
<dbReference type="Pfam" id="PF07478">
    <property type="entry name" value="Dala_Dala_lig_C"/>
    <property type="match status" value="1"/>
</dbReference>
<evidence type="ECO:0000256" key="2">
    <source>
        <dbReference type="ARBA" id="ARBA00010871"/>
    </source>
</evidence>
<gene>
    <name evidence="12" type="primary">ddl</name>
    <name evidence="18" type="ORF">J2S20_001454</name>
</gene>
<sequence length="353" mass="38628">MSKQIIAVLFGGQSSEHEISCLSAANIIEQIDTERYELVLVGITKEGHWVRTDSVASIRDGSWRESKTGAVLSPDATERCLIIHEKTGYMRVAVDMVFPILHGLYGEDGTVQGLCALARLPFVGCGVAASAVGMDKGLAKQVVSTLGVDQADFLLFTEADMMDMVTVLDSIEARFSYPVFVKPCNAGSSCGITKAHDRGELALSFREAARYDRRILVEETIKGHEIECAVLGGGAHPVQASGVGEILAAADFYDYDAKYYNPESRTVVDPELPGDAAERVREAAVKIFRAIDGYGFARVDFFVTETGRVVFNEINTIPGFTAISMYPMLWAARGKDKRQLVQELIDLAFERQH</sequence>
<dbReference type="RefSeq" id="WP_307254618.1">
    <property type="nucleotide sequence ID" value="NZ_JAUSTO010000008.1"/>
</dbReference>
<evidence type="ECO:0000256" key="4">
    <source>
        <dbReference type="ARBA" id="ARBA00022723"/>
    </source>
</evidence>
<feature type="active site" evidence="13">
    <location>
        <position position="16"/>
    </location>
</feature>
<evidence type="ECO:0000256" key="1">
    <source>
        <dbReference type="ARBA" id="ARBA00001936"/>
    </source>
</evidence>
<proteinExistence type="inferred from homology"/>
<evidence type="ECO:0000256" key="14">
    <source>
        <dbReference type="PIRSR" id="PIRSR039102-2"/>
    </source>
</evidence>
<comment type="function">
    <text evidence="12">Cell wall formation.</text>
</comment>
<dbReference type="EC" id="6.3.2.4" evidence="12"/>
<keyword evidence="11 12" id="KW-0961">Cell wall biogenesis/degradation</keyword>
<dbReference type="AlphaFoldDB" id="A0AAE4AM47"/>
<dbReference type="EMBL" id="JAUSTO010000008">
    <property type="protein sequence ID" value="MDQ0152756.1"/>
    <property type="molecule type" value="Genomic_DNA"/>
</dbReference>
<evidence type="ECO:0000256" key="12">
    <source>
        <dbReference type="HAMAP-Rule" id="MF_00047"/>
    </source>
</evidence>
<keyword evidence="10 15" id="KW-0464">Manganese</keyword>
<dbReference type="InterPro" id="IPR011095">
    <property type="entry name" value="Dala_Dala_lig_C"/>
</dbReference>
<dbReference type="PANTHER" id="PTHR23132">
    <property type="entry name" value="D-ALANINE--D-ALANINE LIGASE"/>
    <property type="match status" value="1"/>
</dbReference>
<comment type="cofactor">
    <cofactor evidence="15">
        <name>Mg(2+)</name>
        <dbReference type="ChEBI" id="CHEBI:18420"/>
    </cofactor>
    <cofactor evidence="15">
        <name>Mn(2+)</name>
        <dbReference type="ChEBI" id="CHEBI:29035"/>
    </cofactor>
    <text evidence="15">Binds 2 magnesium or manganese ions per subunit.</text>
</comment>
<feature type="binding site" evidence="14">
    <location>
        <begin position="180"/>
        <end position="182"/>
    </location>
    <ligand>
        <name>ATP</name>
        <dbReference type="ChEBI" id="CHEBI:30616"/>
    </ligand>
</feature>
<comment type="subcellular location">
    <subcellularLocation>
        <location evidence="12">Cytoplasm</location>
    </subcellularLocation>
</comment>
<evidence type="ECO:0000256" key="15">
    <source>
        <dbReference type="PIRSR" id="PIRSR039102-3"/>
    </source>
</evidence>
<feature type="binding site" evidence="15">
    <location>
        <position position="313"/>
    </location>
    <ligand>
        <name>Mg(2+)</name>
        <dbReference type="ChEBI" id="CHEBI:18420"/>
        <label>1</label>
    </ligand>
</feature>
<keyword evidence="19" id="KW-1185">Reference proteome</keyword>
<evidence type="ECO:0000256" key="5">
    <source>
        <dbReference type="ARBA" id="ARBA00022741"/>
    </source>
</evidence>
<accession>A0AAE4AM47</accession>
<dbReference type="InterPro" id="IPR016185">
    <property type="entry name" value="PreATP-grasp_dom_sf"/>
</dbReference>
<comment type="cofactor">
    <cofactor evidence="1">
        <name>Mn(2+)</name>
        <dbReference type="ChEBI" id="CHEBI:29035"/>
    </cofactor>
</comment>
<dbReference type="GO" id="GO:0009252">
    <property type="term" value="P:peptidoglycan biosynthetic process"/>
    <property type="evidence" value="ECO:0007669"/>
    <property type="project" value="UniProtKB-UniRule"/>
</dbReference>
<dbReference type="FunFam" id="3.30.470.20:FF:000008">
    <property type="entry name" value="D-alanine--D-alanine ligase"/>
    <property type="match status" value="1"/>
</dbReference>
<dbReference type="SUPFAM" id="SSF56059">
    <property type="entry name" value="Glutathione synthetase ATP-binding domain-like"/>
    <property type="match status" value="1"/>
</dbReference>
<feature type="binding site" evidence="15">
    <location>
        <position position="313"/>
    </location>
    <ligand>
        <name>Mg(2+)</name>
        <dbReference type="ChEBI" id="CHEBI:18420"/>
        <label>2</label>
    </ligand>
</feature>
<comment type="similarity">
    <text evidence="2 12">Belongs to the D-alanine--D-alanine ligase family.</text>
</comment>
<dbReference type="InterPro" id="IPR005905">
    <property type="entry name" value="D_ala_D_ala"/>
</dbReference>
<feature type="binding site" evidence="15">
    <location>
        <position position="315"/>
    </location>
    <ligand>
        <name>Mg(2+)</name>
        <dbReference type="ChEBI" id="CHEBI:18420"/>
        <label>2</label>
    </ligand>
</feature>
<feature type="active site" evidence="13">
    <location>
        <position position="324"/>
    </location>
</feature>
<dbReference type="NCBIfam" id="NF002528">
    <property type="entry name" value="PRK01966.1-4"/>
    <property type="match status" value="1"/>
</dbReference>
<keyword evidence="9 12" id="KW-0573">Peptidoglycan synthesis</keyword>
<reference evidence="18" key="1">
    <citation type="submission" date="2023-07" db="EMBL/GenBank/DDBJ databases">
        <title>Genomic Encyclopedia of Type Strains, Phase IV (KMG-IV): sequencing the most valuable type-strain genomes for metagenomic binning, comparative biology and taxonomic classification.</title>
        <authorList>
            <person name="Goeker M."/>
        </authorList>
    </citation>
    <scope>NUCLEOTIDE SEQUENCE</scope>
    <source>
        <strain evidence="18">DSM 19659</strain>
    </source>
</reference>
<dbReference type="PROSITE" id="PS50975">
    <property type="entry name" value="ATP_GRASP"/>
    <property type="match status" value="1"/>
</dbReference>
<evidence type="ECO:0000256" key="3">
    <source>
        <dbReference type="ARBA" id="ARBA00022598"/>
    </source>
</evidence>
<evidence type="ECO:0000313" key="18">
    <source>
        <dbReference type="EMBL" id="MDQ0152756.1"/>
    </source>
</evidence>
<evidence type="ECO:0000313" key="19">
    <source>
        <dbReference type="Proteomes" id="UP001241537"/>
    </source>
</evidence>
<dbReference type="PIRSF" id="PIRSF039102">
    <property type="entry name" value="Ddl/VanB"/>
    <property type="match status" value="1"/>
</dbReference>
<keyword evidence="5 14" id="KW-0547">Nucleotide-binding</keyword>
<keyword evidence="6 16" id="KW-0067">ATP-binding</keyword>
<evidence type="ECO:0000256" key="11">
    <source>
        <dbReference type="ARBA" id="ARBA00023316"/>
    </source>
</evidence>
<feature type="binding site" evidence="14">
    <location>
        <begin position="312"/>
        <end position="313"/>
    </location>
    <ligand>
        <name>ATP</name>
        <dbReference type="ChEBI" id="CHEBI:30616"/>
    </ligand>
</feature>
<keyword evidence="3 12" id="KW-0436">Ligase</keyword>
<evidence type="ECO:0000256" key="10">
    <source>
        <dbReference type="ARBA" id="ARBA00023211"/>
    </source>
</evidence>
<evidence type="ECO:0000256" key="6">
    <source>
        <dbReference type="ARBA" id="ARBA00022840"/>
    </source>
</evidence>
<feature type="binding site" evidence="14">
    <location>
        <begin position="218"/>
        <end position="225"/>
    </location>
    <ligand>
        <name>ATP</name>
        <dbReference type="ChEBI" id="CHEBI:30616"/>
    </ligand>
</feature>
<feature type="domain" description="ATP-grasp" evidence="17">
    <location>
        <begin position="140"/>
        <end position="346"/>
    </location>
</feature>
<dbReference type="Gene3D" id="3.30.470.20">
    <property type="entry name" value="ATP-grasp fold, B domain"/>
    <property type="match status" value="1"/>
</dbReference>
<feature type="binding site" evidence="14">
    <location>
        <position position="136"/>
    </location>
    <ligand>
        <name>ATP</name>
        <dbReference type="ChEBI" id="CHEBI:30616"/>
    </ligand>
</feature>
<organism evidence="18 19">
    <name type="scientific">Moryella indoligenes</name>
    <dbReference type="NCBI Taxonomy" id="371674"/>
    <lineage>
        <taxon>Bacteria</taxon>
        <taxon>Bacillati</taxon>
        <taxon>Bacillota</taxon>
        <taxon>Clostridia</taxon>
        <taxon>Lachnospirales</taxon>
        <taxon>Lachnospiraceae</taxon>
        <taxon>Moryella</taxon>
    </lineage>
</organism>
<dbReference type="PANTHER" id="PTHR23132:SF25">
    <property type="entry name" value="D-ALANINE--D-ALANINE LIGASE A"/>
    <property type="match status" value="1"/>
</dbReference>
<dbReference type="Pfam" id="PF01820">
    <property type="entry name" value="Dala_Dala_lig_N"/>
    <property type="match status" value="1"/>
</dbReference>
<comment type="pathway">
    <text evidence="12">Cell wall biogenesis; peptidoglycan biosynthesis.</text>
</comment>
<evidence type="ECO:0000256" key="8">
    <source>
        <dbReference type="ARBA" id="ARBA00022960"/>
    </source>
</evidence>
<keyword evidence="4 15" id="KW-0479">Metal-binding</keyword>
<comment type="caution">
    <text evidence="18">The sequence shown here is derived from an EMBL/GenBank/DDBJ whole genome shotgun (WGS) entry which is preliminary data.</text>
</comment>
<dbReference type="InterPro" id="IPR000291">
    <property type="entry name" value="D-Ala_lig_Van_CS"/>
</dbReference>
<keyword evidence="7 15" id="KW-0460">Magnesium</keyword>
<evidence type="ECO:0000259" key="17">
    <source>
        <dbReference type="PROSITE" id="PS50975"/>
    </source>
</evidence>
<keyword evidence="12" id="KW-0963">Cytoplasm</keyword>